<dbReference type="OrthoDB" id="341486at2759"/>
<comment type="caution">
    <text evidence="2">The sequence shown here is derived from an EMBL/GenBank/DDBJ whole genome shotgun (WGS) entry which is preliminary data.</text>
</comment>
<dbReference type="GO" id="GO:0005737">
    <property type="term" value="C:cytoplasm"/>
    <property type="evidence" value="ECO:0007669"/>
    <property type="project" value="TreeGrafter"/>
</dbReference>
<dbReference type="InterPro" id="IPR036322">
    <property type="entry name" value="WD40_repeat_dom_sf"/>
</dbReference>
<reference evidence="2 3" key="1">
    <citation type="journal article" date="2014" name="Genome Announc.">
        <title>Draft genome sequence of the pathogenic fungus Scedosporium apiospermum.</title>
        <authorList>
            <person name="Vandeputte P."/>
            <person name="Ghamrawi S."/>
            <person name="Rechenmann M."/>
            <person name="Iltis A."/>
            <person name="Giraud S."/>
            <person name="Fleury M."/>
            <person name="Thornton C."/>
            <person name="Delhaes L."/>
            <person name="Meyer W."/>
            <person name="Papon N."/>
            <person name="Bouchara J.P."/>
        </authorList>
    </citation>
    <scope>NUCLEOTIDE SEQUENCE [LARGE SCALE GENOMIC DNA]</scope>
    <source>
        <strain evidence="2 3">IHEM 14462</strain>
    </source>
</reference>
<dbReference type="SUPFAM" id="SSF50978">
    <property type="entry name" value="WD40 repeat-like"/>
    <property type="match status" value="1"/>
</dbReference>
<dbReference type="Pfam" id="PF21719">
    <property type="entry name" value="MIOS_a-sol"/>
    <property type="match status" value="1"/>
</dbReference>
<evidence type="ECO:0000259" key="1">
    <source>
        <dbReference type="Pfam" id="PF21719"/>
    </source>
</evidence>
<dbReference type="GeneID" id="27718348"/>
<proteinExistence type="predicted"/>
<dbReference type="EMBL" id="JOWA01000011">
    <property type="protein sequence ID" value="KEZ46868.1"/>
    <property type="molecule type" value="Genomic_DNA"/>
</dbReference>
<dbReference type="KEGG" id="sapo:SAPIO_CDS0196"/>
<organism evidence="2 3">
    <name type="scientific">Pseudallescheria apiosperma</name>
    <name type="common">Scedosporium apiospermum</name>
    <dbReference type="NCBI Taxonomy" id="563466"/>
    <lineage>
        <taxon>Eukaryota</taxon>
        <taxon>Fungi</taxon>
        <taxon>Dikarya</taxon>
        <taxon>Ascomycota</taxon>
        <taxon>Pezizomycotina</taxon>
        <taxon>Sordariomycetes</taxon>
        <taxon>Hypocreomycetidae</taxon>
        <taxon>Microascales</taxon>
        <taxon>Microascaceae</taxon>
        <taxon>Scedosporium</taxon>
    </lineage>
</organism>
<gene>
    <name evidence="2" type="ORF">SAPIO_CDS0196</name>
</gene>
<dbReference type="RefSeq" id="XP_016646667.1">
    <property type="nucleotide sequence ID" value="XM_016783034.1"/>
</dbReference>
<dbReference type="PANTHER" id="PTHR16453">
    <property type="entry name" value="WD40 DOMAIN-CONTAINING PROTEIN MIO FAMILY MEMBER"/>
    <property type="match status" value="1"/>
</dbReference>
<dbReference type="PANTHER" id="PTHR16453:SF9">
    <property type="entry name" value="GATOR COMPLEX PROTEIN MIOS"/>
    <property type="match status" value="1"/>
</dbReference>
<dbReference type="InterPro" id="IPR015943">
    <property type="entry name" value="WD40/YVTN_repeat-like_dom_sf"/>
</dbReference>
<evidence type="ECO:0000313" key="3">
    <source>
        <dbReference type="Proteomes" id="UP000028545"/>
    </source>
</evidence>
<dbReference type="AlphaFoldDB" id="A0A084GHQ6"/>
<evidence type="ECO:0000313" key="2">
    <source>
        <dbReference type="EMBL" id="KEZ46868.1"/>
    </source>
</evidence>
<name>A0A084GHQ6_PSEDA</name>
<dbReference type="Proteomes" id="UP000028545">
    <property type="component" value="Unassembled WGS sequence"/>
</dbReference>
<feature type="domain" description="MIOS-like alpha-solenoid" evidence="1">
    <location>
        <begin position="558"/>
        <end position="795"/>
    </location>
</feature>
<accession>A0A084GHQ6</accession>
<dbReference type="OMA" id="YEPTGHA"/>
<keyword evidence="3" id="KW-1185">Reference proteome</keyword>
<dbReference type="InterPro" id="IPR049092">
    <property type="entry name" value="MIOS_a-sol"/>
</dbReference>
<protein>
    <submittedName>
        <fullName evidence="2">WD repeat domain-containing protein</fullName>
    </submittedName>
</protein>
<dbReference type="HOGENOM" id="CLU_005843_2_0_1"/>
<dbReference type="InterPro" id="IPR037593">
    <property type="entry name" value="MIOS/Sea4"/>
</dbReference>
<dbReference type="FunFam" id="2.130.10.10:FF:001167">
    <property type="entry name" value="Uncharacterized protein"/>
    <property type="match status" value="1"/>
</dbReference>
<sequence>MDRPEPGLVKWSPNPDHESFIHINLQHRVVQLYKPTGHARHGRFDYERLSKHDDFPTLTTFDWSPTTPGLLAVGTGTGIVNLLRIDDNSNAYIELGLKMTRTCQAVAFNTQGLLAVGLDRVRMDQCLHIWDVNRLSSLPQTFSGFPQDFSPFAESVTRLEPSVSVSSIRFFEDSPQTLVVGIKAQGLRIHDLRDPTSVVNFQTRCNNNLCIDYADQNYFTSSALDHPGVMIWDRRATSRAVASPSYLQAIDEDEIPWGSALRLSQVIEMEAQPSLSDSKHSFIRSLRYCRDQRGLLAVLTRTGQLKVLNTKKELATPDSEFGSSPELLSLNKSHELDVLNSSSARKSDRIVSCDWITVGSPVLRPRLLVLRANGSFDILEQPSYTSDYVYKLTPWQAPHRGLQDGGPYMDLMHFEPSQAPDILGPLLVDQALSDVPIFGDDRVDIASVVEESTNYSQLPGLVEDLNAQKASLPDSLTKASTTAEKLRALRAYIKETAPKPEPKKSTDRLADATADLSLSVTGPPTNRELHDELLSTLIEAKGLPSEARAVVDHVMLLRAKEKYLFNTTINRAVVDDDLWVRSLWLWISDAEAAAEDGGMVASPLDLSYLGVATVWMNDLGQKPSLRLLDGAKPPDGGGWENCIGAVCQRRRVPEFEGVKTKRPFHRQLCLDICSWGMYEDDENGNLMEPAPEYPTTVHTMATAKALFRGNTQQAIRILKKASGTHPELLFVSLALQLVGKGGDRELAKEHLDFDEAVASKTDPYLRAISSLIATGDWAAIANQKSLPLADRAYVAVRNLPDDELTEWLAEQVDTAVEGGDVEAIVLTGITERLVDVFAKFIEKFNDFQTATLVMSICAPRYIDDYRCLAWRNAYRAYLQRHKAFLERTKFEVESTKRSKRHGRPTVKPPSRQIALRCVYCDAETSLARLDAPHQHLQLQQQSSTTSSTEQQQQVVQQQLRNPLMATSVNAGVSCPNCGRHLPRCVVCLEVVGVPRSDRPEMNPDSEVRLAARFPTFCLRANPELNYR</sequence>
<dbReference type="GO" id="GO:1904263">
    <property type="term" value="P:positive regulation of TORC1 signaling"/>
    <property type="evidence" value="ECO:0007669"/>
    <property type="project" value="TreeGrafter"/>
</dbReference>
<dbReference type="VEuPathDB" id="FungiDB:SAPIO_CDS0196"/>
<dbReference type="Gene3D" id="2.130.10.10">
    <property type="entry name" value="YVTN repeat-like/Quinoprotein amine dehydrogenase"/>
    <property type="match status" value="1"/>
</dbReference>